<dbReference type="OrthoDB" id="10265389at2759"/>
<dbReference type="PANTHER" id="PTHR15975">
    <property type="entry name" value="CCR4-NOT TRANSCRIPTION COMPLEX SUBUNIT 11"/>
    <property type="match status" value="1"/>
</dbReference>
<dbReference type="EnsemblMetazoa" id="XM_029485141.1">
    <property type="protein sequence ID" value="XP_029341001.1"/>
    <property type="gene ID" value="LOC100575244"/>
</dbReference>
<organism evidence="10 11">
    <name type="scientific">Acyrthosiphon pisum</name>
    <name type="common">Pea aphid</name>
    <dbReference type="NCBI Taxonomy" id="7029"/>
    <lineage>
        <taxon>Eukaryota</taxon>
        <taxon>Metazoa</taxon>
        <taxon>Ecdysozoa</taxon>
        <taxon>Arthropoda</taxon>
        <taxon>Hexapoda</taxon>
        <taxon>Insecta</taxon>
        <taxon>Pterygota</taxon>
        <taxon>Neoptera</taxon>
        <taxon>Paraneoptera</taxon>
        <taxon>Hemiptera</taxon>
        <taxon>Sternorrhyncha</taxon>
        <taxon>Aphidomorpha</taxon>
        <taxon>Aphidoidea</taxon>
        <taxon>Aphididae</taxon>
        <taxon>Macrosiphini</taxon>
        <taxon>Acyrthosiphon</taxon>
    </lineage>
</organism>
<name>A0A8R2NL13_ACYPI</name>
<accession>A0A8R2NL13</accession>
<dbReference type="GO" id="GO:0030014">
    <property type="term" value="C:CCR4-NOT complex"/>
    <property type="evidence" value="ECO:0007669"/>
    <property type="project" value="InterPro"/>
</dbReference>
<keyword evidence="5" id="KW-0963">Cytoplasm</keyword>
<dbReference type="Proteomes" id="UP000007819">
    <property type="component" value="Chromosome X"/>
</dbReference>
<keyword evidence="7" id="KW-0943">RNA-mediated gene silencing</keyword>
<reference evidence="10" key="2">
    <citation type="submission" date="2022-06" db="UniProtKB">
        <authorList>
            <consortium name="EnsemblMetazoa"/>
        </authorList>
    </citation>
    <scope>IDENTIFICATION</scope>
</reference>
<dbReference type="GO" id="GO:0005634">
    <property type="term" value="C:nucleus"/>
    <property type="evidence" value="ECO:0007669"/>
    <property type="project" value="UniProtKB-SubCell"/>
</dbReference>
<dbReference type="AlphaFoldDB" id="A0A8R2NL13"/>
<dbReference type="GeneID" id="100575244"/>
<evidence type="ECO:0000256" key="8">
    <source>
        <dbReference type="ARBA" id="ARBA00023163"/>
    </source>
</evidence>
<protein>
    <recommendedName>
        <fullName evidence="4">CCR4-NOT transcription complex subunit 11</fullName>
    </recommendedName>
</protein>
<dbReference type="GO" id="GO:0031047">
    <property type="term" value="P:regulatory ncRNA-mediated gene silencing"/>
    <property type="evidence" value="ECO:0007669"/>
    <property type="project" value="UniProtKB-KW"/>
</dbReference>
<evidence type="ECO:0000256" key="5">
    <source>
        <dbReference type="ARBA" id="ARBA00022490"/>
    </source>
</evidence>
<evidence type="ECO:0000313" key="11">
    <source>
        <dbReference type="Proteomes" id="UP000007819"/>
    </source>
</evidence>
<comment type="similarity">
    <text evidence="3">Belongs to the CNOT11 family.</text>
</comment>
<sequence>MLTTFYLQHKKVDRNEYVGDLPVLTMPVKIFLSNLIMSQNSKELLRKSAKQVLTARSDPSKPVVNTVTILNTIKDHQKNLPRTAKSSLPIIIPDPQKTESKEGAKQVLELLISGPKSYVSHNFKPEMMRLVPPLYVCKEEMVWMNMSIRSNHQIMYDKTMCVSTSAATEARELMTKALKTPLILQQQQHILAELVNDPKLVYNIGLTPCKVIRLPADFRKIFAKRHKLGNL</sequence>
<evidence type="ECO:0000256" key="2">
    <source>
        <dbReference type="ARBA" id="ARBA00004496"/>
    </source>
</evidence>
<comment type="subcellular location">
    <subcellularLocation>
        <location evidence="2">Cytoplasm</location>
    </subcellularLocation>
    <subcellularLocation>
        <location evidence="1">Nucleus</location>
    </subcellularLocation>
</comment>
<keyword evidence="8" id="KW-0804">Transcription</keyword>
<keyword evidence="6" id="KW-0805">Transcription regulation</keyword>
<dbReference type="InterPro" id="IPR019312">
    <property type="entry name" value="CNOT11"/>
</dbReference>
<evidence type="ECO:0000256" key="6">
    <source>
        <dbReference type="ARBA" id="ARBA00023015"/>
    </source>
</evidence>
<evidence type="ECO:0000313" key="10">
    <source>
        <dbReference type="EnsemblMetazoa" id="XP_029341001.1"/>
    </source>
</evidence>
<proteinExistence type="inferred from homology"/>
<reference evidence="11" key="1">
    <citation type="submission" date="2010-06" db="EMBL/GenBank/DDBJ databases">
        <authorList>
            <person name="Jiang H."/>
            <person name="Abraham K."/>
            <person name="Ali S."/>
            <person name="Alsbrooks S.L."/>
            <person name="Anim B.N."/>
            <person name="Anosike U.S."/>
            <person name="Attaway T."/>
            <person name="Bandaranaike D.P."/>
            <person name="Battles P.K."/>
            <person name="Bell S.N."/>
            <person name="Bell A.V."/>
            <person name="Beltran B."/>
            <person name="Bickham C."/>
            <person name="Bustamante Y."/>
            <person name="Caleb T."/>
            <person name="Canada A."/>
            <person name="Cardenas V."/>
            <person name="Carter K."/>
            <person name="Chacko J."/>
            <person name="Chandrabose M.N."/>
            <person name="Chavez D."/>
            <person name="Chavez A."/>
            <person name="Chen L."/>
            <person name="Chu H.-S."/>
            <person name="Claassen K.J."/>
            <person name="Cockrell R."/>
            <person name="Collins M."/>
            <person name="Cooper J.A."/>
            <person name="Cree A."/>
            <person name="Curry S.M."/>
            <person name="Da Y."/>
            <person name="Dao M.D."/>
            <person name="Das B."/>
            <person name="Davila M.-L."/>
            <person name="Davy-Carroll L."/>
            <person name="Denson S."/>
            <person name="Dinh H."/>
            <person name="Ebong V.E."/>
            <person name="Edwards J.R."/>
            <person name="Egan A."/>
            <person name="El-Daye J."/>
            <person name="Escobedo L."/>
            <person name="Fernandez S."/>
            <person name="Fernando P.R."/>
            <person name="Flagg N."/>
            <person name="Forbes L.D."/>
            <person name="Fowler R.G."/>
            <person name="Fu Q."/>
            <person name="Gabisi R.A."/>
            <person name="Ganer J."/>
            <person name="Garbino Pronczuk A."/>
            <person name="Garcia R.M."/>
            <person name="Garner T."/>
            <person name="Garrett T.E."/>
            <person name="Gonzalez D.A."/>
            <person name="Hamid H."/>
            <person name="Hawkins E.S."/>
            <person name="Hirani K."/>
            <person name="Hogues M.E."/>
            <person name="Hollins B."/>
            <person name="Hsiao C.-H."/>
            <person name="Jabil R."/>
            <person name="James M.L."/>
            <person name="Jhangiani S.N."/>
            <person name="Johnson B."/>
            <person name="Johnson Q."/>
            <person name="Joshi V."/>
            <person name="Kalu J.B."/>
            <person name="Kam C."/>
            <person name="Kashfia A."/>
            <person name="Keebler J."/>
            <person name="Kisamo H."/>
            <person name="Kovar C.L."/>
            <person name="Lago L.A."/>
            <person name="Lai C.-Y."/>
            <person name="Laidlaw J."/>
            <person name="Lara F."/>
            <person name="Le T.-K."/>
            <person name="Lee S.L."/>
            <person name="Legall F.H."/>
            <person name="Lemon S.J."/>
            <person name="Lewis L.R."/>
            <person name="Li B."/>
            <person name="Liu Y."/>
            <person name="Liu Y.-S."/>
            <person name="Lopez J."/>
            <person name="Lozado R.J."/>
            <person name="Lu J."/>
            <person name="Madu R.C."/>
            <person name="Maheshwari M."/>
            <person name="Maheshwari R."/>
            <person name="Malloy K."/>
            <person name="Martinez E."/>
            <person name="Mathew T."/>
            <person name="Mercado I.C."/>
            <person name="Mercado C."/>
            <person name="Meyer B."/>
            <person name="Montgomery K."/>
            <person name="Morgan M.B."/>
            <person name="Munidasa M."/>
            <person name="Nazareth L.V."/>
            <person name="Nelson J."/>
            <person name="Ng B.M."/>
            <person name="Nguyen N.B."/>
            <person name="Nguyen P.Q."/>
            <person name="Nguyen T."/>
            <person name="Obregon M."/>
            <person name="Okwuonu G.O."/>
            <person name="Onwere C.G."/>
            <person name="Orozco G."/>
            <person name="Parra A."/>
            <person name="Patel S."/>
            <person name="Patil S."/>
            <person name="Perez A."/>
            <person name="Perez Y."/>
            <person name="Pham C."/>
            <person name="Primus E.L."/>
            <person name="Pu L.-L."/>
            <person name="Puazo M."/>
            <person name="Qin X."/>
            <person name="Quiroz J.B."/>
            <person name="Reese J."/>
            <person name="Richards S."/>
            <person name="Rives C.M."/>
            <person name="Robberts R."/>
            <person name="Ruiz S.J."/>
            <person name="Ruiz M.J."/>
            <person name="Santibanez J."/>
            <person name="Schneider B.W."/>
            <person name="Sisson I."/>
            <person name="Smith M."/>
            <person name="Sodergren E."/>
            <person name="Song X.-Z."/>
            <person name="Song B.B."/>
            <person name="Summersgill H."/>
            <person name="Thelus R."/>
            <person name="Thornton R.D."/>
            <person name="Trejos Z.Y."/>
            <person name="Usmani K."/>
            <person name="Vattathil S."/>
            <person name="Villasana D."/>
            <person name="Walker D.L."/>
            <person name="Wang S."/>
            <person name="Wang K."/>
            <person name="White C.S."/>
            <person name="Williams A.C."/>
            <person name="Williamson J."/>
            <person name="Wilson K."/>
            <person name="Woghiren I.O."/>
            <person name="Woodworth J.R."/>
            <person name="Worley K.C."/>
            <person name="Wright R.A."/>
            <person name="Wu W."/>
            <person name="Young L."/>
            <person name="Zhang L."/>
            <person name="Zhang J."/>
            <person name="Zhu Y."/>
            <person name="Muzny D.M."/>
            <person name="Weinstock G."/>
            <person name="Gibbs R.A."/>
        </authorList>
    </citation>
    <scope>NUCLEOTIDE SEQUENCE [LARGE SCALE GENOMIC DNA]</scope>
    <source>
        <strain evidence="11">LSR1</strain>
    </source>
</reference>
<evidence type="ECO:0000256" key="7">
    <source>
        <dbReference type="ARBA" id="ARBA00023158"/>
    </source>
</evidence>
<dbReference type="KEGG" id="api:100575244"/>
<evidence type="ECO:0000256" key="3">
    <source>
        <dbReference type="ARBA" id="ARBA00008030"/>
    </source>
</evidence>
<evidence type="ECO:0000256" key="1">
    <source>
        <dbReference type="ARBA" id="ARBA00004123"/>
    </source>
</evidence>
<keyword evidence="11" id="KW-1185">Reference proteome</keyword>
<evidence type="ECO:0000256" key="9">
    <source>
        <dbReference type="ARBA" id="ARBA00023242"/>
    </source>
</evidence>
<evidence type="ECO:0000256" key="4">
    <source>
        <dbReference type="ARBA" id="ARBA00014872"/>
    </source>
</evidence>
<keyword evidence="9" id="KW-0539">Nucleus</keyword>
<dbReference type="PANTHER" id="PTHR15975:SF0">
    <property type="entry name" value="CCR4-NOT TRANSCRIPTION COMPLEX SUBUNIT 11"/>
    <property type="match status" value="1"/>
</dbReference>
<dbReference type="GO" id="GO:0005737">
    <property type="term" value="C:cytoplasm"/>
    <property type="evidence" value="ECO:0007669"/>
    <property type="project" value="UniProtKB-SubCell"/>
</dbReference>
<dbReference type="RefSeq" id="XP_029341001.1">
    <property type="nucleotide sequence ID" value="XM_029485141.1"/>
</dbReference>